<reference evidence="8 9" key="1">
    <citation type="submission" date="2017-08" db="EMBL/GenBank/DDBJ databases">
        <title>Reclassification of Bisgaard taxon 37 and 44.</title>
        <authorList>
            <person name="Christensen H."/>
        </authorList>
    </citation>
    <scope>NUCLEOTIDE SEQUENCE [LARGE SCALE GENOMIC DNA]</scope>
    <source>
        <strain evidence="8 9">111</strain>
    </source>
</reference>
<dbReference type="InterPro" id="IPR036907">
    <property type="entry name" value="5'-Nucleotdase_C_sf"/>
</dbReference>
<dbReference type="InterPro" id="IPR008334">
    <property type="entry name" value="5'-Nucleotdase_C"/>
</dbReference>
<accession>A0A3A1YKR4</accession>
<evidence type="ECO:0000256" key="4">
    <source>
        <dbReference type="ARBA" id="ARBA00022741"/>
    </source>
</evidence>
<organism evidence="8 9">
    <name type="scientific">Psittacicella hinzii</name>
    <dbReference type="NCBI Taxonomy" id="2028575"/>
    <lineage>
        <taxon>Bacteria</taxon>
        <taxon>Pseudomonadati</taxon>
        <taxon>Pseudomonadota</taxon>
        <taxon>Gammaproteobacteria</taxon>
        <taxon>Pasteurellales</taxon>
        <taxon>Psittacicellaceae</taxon>
        <taxon>Psittacicella</taxon>
    </lineage>
</organism>
<dbReference type="OrthoDB" id="9803927at2"/>
<dbReference type="SUPFAM" id="SSF56300">
    <property type="entry name" value="Metallo-dependent phosphatases"/>
    <property type="match status" value="1"/>
</dbReference>
<dbReference type="Gene3D" id="3.90.780.10">
    <property type="entry name" value="5'-Nucleotidase, C-terminal domain"/>
    <property type="match status" value="1"/>
</dbReference>
<dbReference type="InterPro" id="IPR006179">
    <property type="entry name" value="5_nucleotidase/apyrase"/>
</dbReference>
<evidence type="ECO:0000313" key="9">
    <source>
        <dbReference type="Proteomes" id="UP000265916"/>
    </source>
</evidence>
<dbReference type="PRINTS" id="PR01607">
    <property type="entry name" value="APYRASEFAMLY"/>
</dbReference>
<evidence type="ECO:0000256" key="1">
    <source>
        <dbReference type="ARBA" id="ARBA00006654"/>
    </source>
</evidence>
<dbReference type="GO" id="GO:0008253">
    <property type="term" value="F:5'-nucleotidase activity"/>
    <property type="evidence" value="ECO:0007669"/>
    <property type="project" value="TreeGrafter"/>
</dbReference>
<dbReference type="GO" id="GO:0046872">
    <property type="term" value="F:metal ion binding"/>
    <property type="evidence" value="ECO:0007669"/>
    <property type="project" value="UniProtKB-KW"/>
</dbReference>
<dbReference type="InterPro" id="IPR004843">
    <property type="entry name" value="Calcineurin-like_PHP"/>
</dbReference>
<keyword evidence="2" id="KW-0479">Metal-binding</keyword>
<name>A0A3A1YKR4_9GAMM</name>
<sequence length="563" mass="61458">MATKKFYFKLALTATALGLALTGLTSCKQEQPAAAAPQEQQQAAEPKRYIVLHVNDTHGHFWEDRNGQGGFAYVKTIVDNVRKEAAAKGEAVIVLHAGDFNTGVPESDLQFAQPDTVGMNAIGFDAVAVGNHEFDVTVDKMLKQKEWLSMPLLSANIEYQDANGNPAPFYQGYTYFNREGLNFLIIGTTTPSTKYQSNPVHTKDFTFTDPTEAFKAAEADSEKKNGKADVVISLSHLGYYPNGKHGAQPYGDYTLAQNLPQDSVALFVSGHTHVIACVDDQGELVNYKPGDACKVPYSNGMPIVQSGYWGNYVGKAEFEYKDGKSTLVNYELIPVNLKNRLKDAEGKTYYEPASTPVEADKDLYNTLKTYQDKGNEVLAVKVGNLSEELTTSRAQLTKLGYLAAEAQRTIAQADVAVMNSGGLRAPLPAGDISYRDILIVQPFANSLTTVEFTGDELVDYLSKIAFIQGGGFPQYAGVTFDAYTSENRIDNVKVNGQPVDPSKKYKLVVLSFLANGGDTYPNITSNPTYVDTGYNDAKAFVDYLAKNPVIDVSKIEVQGPTFK</sequence>
<dbReference type="PANTHER" id="PTHR11575">
    <property type="entry name" value="5'-NUCLEOTIDASE-RELATED"/>
    <property type="match status" value="1"/>
</dbReference>
<comment type="similarity">
    <text evidence="1 5">Belongs to the 5'-nucleotidase family.</text>
</comment>
<dbReference type="GO" id="GO:0000166">
    <property type="term" value="F:nucleotide binding"/>
    <property type="evidence" value="ECO:0007669"/>
    <property type="project" value="UniProtKB-KW"/>
</dbReference>
<dbReference type="Pfam" id="PF00149">
    <property type="entry name" value="Metallophos"/>
    <property type="match status" value="1"/>
</dbReference>
<keyword evidence="4 5" id="KW-0547">Nucleotide-binding</keyword>
<evidence type="ECO:0000313" key="8">
    <source>
        <dbReference type="EMBL" id="RIY38772.1"/>
    </source>
</evidence>
<dbReference type="GO" id="GO:0008768">
    <property type="term" value="F:UDP-sugar diphosphatase activity"/>
    <property type="evidence" value="ECO:0007669"/>
    <property type="project" value="TreeGrafter"/>
</dbReference>
<dbReference type="Pfam" id="PF02872">
    <property type="entry name" value="5_nucleotid_C"/>
    <property type="match status" value="1"/>
</dbReference>
<gene>
    <name evidence="8" type="ORF">CKF58_03410</name>
</gene>
<feature type="domain" description="Calcineurin-like phosphoesterase" evidence="6">
    <location>
        <begin position="51"/>
        <end position="274"/>
    </location>
</feature>
<keyword evidence="5" id="KW-0378">Hydrolase</keyword>
<dbReference type="RefSeq" id="WP_119530981.1">
    <property type="nucleotide sequence ID" value="NZ_JBHSSP010000006.1"/>
</dbReference>
<feature type="chain" id="PRO_5017106073" description="5'-nucleotidase" evidence="5">
    <location>
        <begin position="26"/>
        <end position="563"/>
    </location>
</feature>
<feature type="domain" description="5'-Nucleotidase C-terminal" evidence="7">
    <location>
        <begin position="383"/>
        <end position="521"/>
    </location>
</feature>
<dbReference type="InterPro" id="IPR029052">
    <property type="entry name" value="Metallo-depent_PP-like"/>
</dbReference>
<proteinExistence type="inferred from homology"/>
<evidence type="ECO:0000256" key="2">
    <source>
        <dbReference type="ARBA" id="ARBA00022723"/>
    </source>
</evidence>
<dbReference type="EMBL" id="NRJG01000053">
    <property type="protein sequence ID" value="RIY38772.1"/>
    <property type="molecule type" value="Genomic_DNA"/>
</dbReference>
<protein>
    <recommendedName>
        <fullName evidence="10">5'-nucleotidase</fullName>
    </recommendedName>
</protein>
<dbReference type="GO" id="GO:0030288">
    <property type="term" value="C:outer membrane-bounded periplasmic space"/>
    <property type="evidence" value="ECO:0007669"/>
    <property type="project" value="TreeGrafter"/>
</dbReference>
<dbReference type="PANTHER" id="PTHR11575:SF46">
    <property type="entry name" value="PROTEIN USHA"/>
    <property type="match status" value="1"/>
</dbReference>
<evidence type="ECO:0000259" key="6">
    <source>
        <dbReference type="Pfam" id="PF00149"/>
    </source>
</evidence>
<evidence type="ECO:0000256" key="3">
    <source>
        <dbReference type="ARBA" id="ARBA00022729"/>
    </source>
</evidence>
<dbReference type="Gene3D" id="3.60.21.10">
    <property type="match status" value="1"/>
</dbReference>
<comment type="caution">
    <text evidence="8">The sequence shown here is derived from an EMBL/GenBank/DDBJ whole genome shotgun (WGS) entry which is preliminary data.</text>
</comment>
<dbReference type="InterPro" id="IPR006146">
    <property type="entry name" value="5'-Nucleotdase_CS"/>
</dbReference>
<dbReference type="SUPFAM" id="SSF55816">
    <property type="entry name" value="5'-nucleotidase (syn. UDP-sugar hydrolase), C-terminal domain"/>
    <property type="match status" value="1"/>
</dbReference>
<evidence type="ECO:0000256" key="5">
    <source>
        <dbReference type="RuleBase" id="RU362119"/>
    </source>
</evidence>
<dbReference type="GO" id="GO:0009166">
    <property type="term" value="P:nucleotide catabolic process"/>
    <property type="evidence" value="ECO:0007669"/>
    <property type="project" value="InterPro"/>
</dbReference>
<dbReference type="PROSITE" id="PS51257">
    <property type="entry name" value="PROKAR_LIPOPROTEIN"/>
    <property type="match status" value="1"/>
</dbReference>
<keyword evidence="3 5" id="KW-0732">Signal</keyword>
<dbReference type="AlphaFoldDB" id="A0A3A1YKR4"/>
<keyword evidence="9" id="KW-1185">Reference proteome</keyword>
<dbReference type="Proteomes" id="UP000265916">
    <property type="component" value="Unassembled WGS sequence"/>
</dbReference>
<evidence type="ECO:0000259" key="7">
    <source>
        <dbReference type="Pfam" id="PF02872"/>
    </source>
</evidence>
<dbReference type="PROSITE" id="PS00786">
    <property type="entry name" value="5_NUCLEOTIDASE_2"/>
    <property type="match status" value="1"/>
</dbReference>
<evidence type="ECO:0008006" key="10">
    <source>
        <dbReference type="Google" id="ProtNLM"/>
    </source>
</evidence>
<feature type="signal peptide" evidence="5">
    <location>
        <begin position="1"/>
        <end position="25"/>
    </location>
</feature>